<keyword evidence="1" id="KW-0805">Transcription regulation</keyword>
<evidence type="ECO:0000259" key="4">
    <source>
        <dbReference type="PROSITE" id="PS50987"/>
    </source>
</evidence>
<sequence length="309" mass="34751">MLEVNDSEQLMNLCKALASPTRLKIVQLLGQAQGMNLNELSDMMGVTNSAMTAHIRLLEEAGVISIETVSGKRGIQKRCRLRESKFMLNLLYEQQRRNTYDAEIPIGSYVAYEARPTCGVATTERRLGQFDDPRVFDDPERVYAALLWMRSGYLEYRLPNYMQPNQRLIELQLTQELASEAKGFNEDWPSDIYFSINGVELGYWTSPGDFGLKRGAYTPDWWVYGLNQYGLLKPLVINRQGAFIDGARIGHYTLDDLNIVSGGEIRYRISAPEIAAHAGGLTLYGRGFGNYNQGITMRMVFESSGGDAA</sequence>
<dbReference type="InterPro" id="IPR051081">
    <property type="entry name" value="HTH_MetalResp_TranReg"/>
</dbReference>
<dbReference type="InterPro" id="IPR036388">
    <property type="entry name" value="WH-like_DNA-bd_sf"/>
</dbReference>
<reference evidence="5" key="2">
    <citation type="journal article" date="2021" name="PeerJ">
        <title>Extensive microbial diversity within the chicken gut microbiome revealed by metagenomics and culture.</title>
        <authorList>
            <person name="Gilroy R."/>
            <person name="Ravi A."/>
            <person name="Getino M."/>
            <person name="Pursley I."/>
            <person name="Horton D.L."/>
            <person name="Alikhan N.F."/>
            <person name="Baker D."/>
            <person name="Gharbi K."/>
            <person name="Hall N."/>
            <person name="Watson M."/>
            <person name="Adriaenssens E.M."/>
            <person name="Foster-Nyarko E."/>
            <person name="Jarju S."/>
            <person name="Secka A."/>
            <person name="Antonio M."/>
            <person name="Oren A."/>
            <person name="Chaudhuri R.R."/>
            <person name="La Ragione R."/>
            <person name="Hildebrand F."/>
            <person name="Pallen M.J."/>
        </authorList>
    </citation>
    <scope>NUCLEOTIDE SEQUENCE</scope>
    <source>
        <strain evidence="5">ChiSxjej2B14-8506</strain>
    </source>
</reference>
<evidence type="ECO:0000313" key="6">
    <source>
        <dbReference type="Proteomes" id="UP000824123"/>
    </source>
</evidence>
<organism evidence="5 6">
    <name type="scientific">Candidatus Fimadaptatus faecigallinarum</name>
    <dbReference type="NCBI Taxonomy" id="2840814"/>
    <lineage>
        <taxon>Bacteria</taxon>
        <taxon>Bacillati</taxon>
        <taxon>Bacillota</taxon>
        <taxon>Clostridia</taxon>
        <taxon>Eubacteriales</taxon>
        <taxon>Candidatus Fimadaptatus</taxon>
    </lineage>
</organism>
<protein>
    <submittedName>
        <fullName evidence="5">Helix-turn-helix domain-containing protein</fullName>
    </submittedName>
</protein>
<proteinExistence type="predicted"/>
<evidence type="ECO:0000256" key="1">
    <source>
        <dbReference type="ARBA" id="ARBA00023015"/>
    </source>
</evidence>
<dbReference type="EMBL" id="DVNK01000024">
    <property type="protein sequence ID" value="HIU46215.1"/>
    <property type="molecule type" value="Genomic_DNA"/>
</dbReference>
<dbReference type="Gene3D" id="1.10.10.10">
    <property type="entry name" value="Winged helix-like DNA-binding domain superfamily/Winged helix DNA-binding domain"/>
    <property type="match status" value="1"/>
</dbReference>
<dbReference type="PRINTS" id="PR00778">
    <property type="entry name" value="HTHARSR"/>
</dbReference>
<accession>A0A9D1LQP3</accession>
<name>A0A9D1LQP3_9FIRM</name>
<dbReference type="SUPFAM" id="SSF46785">
    <property type="entry name" value="Winged helix' DNA-binding domain"/>
    <property type="match status" value="1"/>
</dbReference>
<dbReference type="GO" id="GO:0003700">
    <property type="term" value="F:DNA-binding transcription factor activity"/>
    <property type="evidence" value="ECO:0007669"/>
    <property type="project" value="InterPro"/>
</dbReference>
<evidence type="ECO:0000256" key="2">
    <source>
        <dbReference type="ARBA" id="ARBA00023125"/>
    </source>
</evidence>
<evidence type="ECO:0000313" key="5">
    <source>
        <dbReference type="EMBL" id="HIU46215.1"/>
    </source>
</evidence>
<dbReference type="AlphaFoldDB" id="A0A9D1LQP3"/>
<dbReference type="Proteomes" id="UP000824123">
    <property type="component" value="Unassembled WGS sequence"/>
</dbReference>
<evidence type="ECO:0000256" key="3">
    <source>
        <dbReference type="ARBA" id="ARBA00023163"/>
    </source>
</evidence>
<dbReference type="PANTHER" id="PTHR33154:SF33">
    <property type="entry name" value="TRANSCRIPTIONAL REPRESSOR SDPR"/>
    <property type="match status" value="1"/>
</dbReference>
<dbReference type="InterPro" id="IPR036390">
    <property type="entry name" value="WH_DNA-bd_sf"/>
</dbReference>
<reference evidence="5" key="1">
    <citation type="submission" date="2020-10" db="EMBL/GenBank/DDBJ databases">
        <authorList>
            <person name="Gilroy R."/>
        </authorList>
    </citation>
    <scope>NUCLEOTIDE SEQUENCE</scope>
    <source>
        <strain evidence="5">ChiSxjej2B14-8506</strain>
    </source>
</reference>
<dbReference type="InterPro" id="IPR001845">
    <property type="entry name" value="HTH_ArsR_DNA-bd_dom"/>
</dbReference>
<dbReference type="PROSITE" id="PS50987">
    <property type="entry name" value="HTH_ARSR_2"/>
    <property type="match status" value="1"/>
</dbReference>
<gene>
    <name evidence="5" type="ORF">IAC59_03030</name>
</gene>
<keyword evidence="2" id="KW-0238">DNA-binding</keyword>
<dbReference type="InterPro" id="IPR011991">
    <property type="entry name" value="ArsR-like_HTH"/>
</dbReference>
<dbReference type="PANTHER" id="PTHR33154">
    <property type="entry name" value="TRANSCRIPTIONAL REGULATOR, ARSR FAMILY"/>
    <property type="match status" value="1"/>
</dbReference>
<dbReference type="Pfam" id="PF12840">
    <property type="entry name" value="HTH_20"/>
    <property type="match status" value="1"/>
</dbReference>
<dbReference type="SMART" id="SM00418">
    <property type="entry name" value="HTH_ARSR"/>
    <property type="match status" value="1"/>
</dbReference>
<dbReference type="CDD" id="cd00090">
    <property type="entry name" value="HTH_ARSR"/>
    <property type="match status" value="1"/>
</dbReference>
<comment type="caution">
    <text evidence="5">The sequence shown here is derived from an EMBL/GenBank/DDBJ whole genome shotgun (WGS) entry which is preliminary data.</text>
</comment>
<keyword evidence="3" id="KW-0804">Transcription</keyword>
<dbReference type="GO" id="GO:0003677">
    <property type="term" value="F:DNA binding"/>
    <property type="evidence" value="ECO:0007669"/>
    <property type="project" value="UniProtKB-KW"/>
</dbReference>
<feature type="domain" description="HTH arsR-type" evidence="4">
    <location>
        <begin position="2"/>
        <end position="97"/>
    </location>
</feature>